<keyword evidence="5 6" id="KW-0560">Oxidoreductase</keyword>
<dbReference type="InterPro" id="IPR006091">
    <property type="entry name" value="Acyl-CoA_Oxase/DH_mid-dom"/>
</dbReference>
<dbReference type="Pfam" id="PF00441">
    <property type="entry name" value="Acyl-CoA_dh_1"/>
    <property type="match status" value="1"/>
</dbReference>
<dbReference type="GO" id="GO:0003995">
    <property type="term" value="F:acyl-CoA dehydrogenase activity"/>
    <property type="evidence" value="ECO:0007669"/>
    <property type="project" value="InterPro"/>
</dbReference>
<keyword evidence="11" id="KW-1185">Reference proteome</keyword>
<dbReference type="InterPro" id="IPR037069">
    <property type="entry name" value="AcylCoA_DH/ox_N_sf"/>
</dbReference>
<dbReference type="PANTHER" id="PTHR43884:SF12">
    <property type="entry name" value="ISOVALERYL-COA DEHYDROGENASE, MITOCHONDRIAL-RELATED"/>
    <property type="match status" value="1"/>
</dbReference>
<dbReference type="InterPro" id="IPR006089">
    <property type="entry name" value="Acyl-CoA_DH_CS"/>
</dbReference>
<dbReference type="Pfam" id="PF02770">
    <property type="entry name" value="Acyl-CoA_dh_M"/>
    <property type="match status" value="1"/>
</dbReference>
<protein>
    <submittedName>
        <fullName evidence="10">Acyl-CoA dehydrogenase domain protein</fullName>
    </submittedName>
</protein>
<dbReference type="EMBL" id="CP002100">
    <property type="protein sequence ID" value="ADN51835.1"/>
    <property type="molecule type" value="Genomic_DNA"/>
</dbReference>
<evidence type="ECO:0000259" key="7">
    <source>
        <dbReference type="Pfam" id="PF00441"/>
    </source>
</evidence>
<dbReference type="PANTHER" id="PTHR43884">
    <property type="entry name" value="ACYL-COA DEHYDROGENASE"/>
    <property type="match status" value="1"/>
</dbReference>
<feature type="domain" description="Acyl-CoA oxidase/dehydrogenase middle" evidence="8">
    <location>
        <begin position="131"/>
        <end position="229"/>
    </location>
</feature>
<dbReference type="AlphaFoldDB" id="E1QRM1"/>
<organism evidence="10 11">
    <name type="scientific">Vulcanisaeta distributa (strain DSM 14429 / JCM 11212 / NBRC 100878 / IC-017)</name>
    <dbReference type="NCBI Taxonomy" id="572478"/>
    <lineage>
        <taxon>Archaea</taxon>
        <taxon>Thermoproteota</taxon>
        <taxon>Thermoprotei</taxon>
        <taxon>Thermoproteales</taxon>
        <taxon>Thermoproteaceae</taxon>
        <taxon>Vulcanisaeta</taxon>
    </lineage>
</organism>
<reference evidence="11" key="2">
    <citation type="journal article" date="2010" name="Stand. Genomic Sci.">
        <title>Complete genome sequence of Vulcanisaeta distributa type strain (IC-017T).</title>
        <authorList>
            <person name="Mavromatis K."/>
            <person name="Sikorski J."/>
            <person name="Pabst E."/>
            <person name="Teshima H."/>
            <person name="Lapidus A."/>
            <person name="Lucas S."/>
            <person name="Nolan M."/>
            <person name="Glavina Del Rio T."/>
            <person name="Cheng J."/>
            <person name="Bruce D."/>
            <person name="Goodwin L."/>
            <person name="Pitluck S."/>
            <person name="Liolios K."/>
            <person name="Ivanova N."/>
            <person name="Mikhailova N."/>
            <person name="Pati A."/>
            <person name="Chen A."/>
            <person name="Palaniappan K."/>
            <person name="Land M."/>
            <person name="Hauser L."/>
            <person name="Chang Y."/>
            <person name="Jeffries C."/>
            <person name="Rohde M."/>
            <person name="Spring S."/>
            <person name="Goker M."/>
            <person name="Wirth R."/>
            <person name="Woyke T."/>
            <person name="Bristow J."/>
            <person name="Eisen J."/>
            <person name="Markowitz V."/>
            <person name="Hugenholtz P."/>
            <person name="Klenk H."/>
            <person name="Kyrpides N."/>
        </authorList>
    </citation>
    <scope>NUCLEOTIDE SEQUENCE [LARGE SCALE GENOMIC DNA]</scope>
    <source>
        <strain evidence="11">DSM 14429 / JCM 11212 / NBRC 100878 / IC-017</strain>
    </source>
</reference>
<name>E1QRM1_VULDI</name>
<reference evidence="10 11" key="1">
    <citation type="journal article" date="2010" name="Stand. Genomic Sci.">
        <title>Complete genome sequence of Vulcanisaeta distributa type strain (IC-017).</title>
        <authorList>
            <person name="Mavromatis K."/>
            <person name="Sikorski J."/>
            <person name="Pabst E."/>
            <person name="Teshima H."/>
            <person name="Lapidus A."/>
            <person name="Lucas S."/>
            <person name="Nolan M."/>
            <person name="Glavina Del Rio T."/>
            <person name="Cheng J.F."/>
            <person name="Bruce D."/>
            <person name="Goodwin L."/>
            <person name="Pitluck S."/>
            <person name="Liolios K."/>
            <person name="Ivanova N."/>
            <person name="Mikhailova N."/>
            <person name="Pati A."/>
            <person name="Chen A."/>
            <person name="Palaniappan K."/>
            <person name="Land M."/>
            <person name="Hauser L."/>
            <person name="Chang Y.J."/>
            <person name="Jeffries C.D."/>
            <person name="Rohde M."/>
            <person name="Spring S."/>
            <person name="Goker M."/>
            <person name="Wirth R."/>
            <person name="Woyke T."/>
            <person name="Bristow J."/>
            <person name="Eisen J.A."/>
            <person name="Markowitz V."/>
            <person name="Hugenholtz P."/>
            <person name="Klenk H.P."/>
            <person name="Kyrpides N.C."/>
        </authorList>
    </citation>
    <scope>NUCLEOTIDE SEQUENCE [LARGE SCALE GENOMIC DNA]</scope>
    <source>
        <strain evidence="11">DSM 14429 / JCM 11212 / NBRC 100878 / IC-017</strain>
    </source>
</reference>
<dbReference type="Gene3D" id="1.10.540.10">
    <property type="entry name" value="Acyl-CoA dehydrogenase/oxidase, N-terminal domain"/>
    <property type="match status" value="1"/>
</dbReference>
<keyword evidence="4 6" id="KW-0274">FAD</keyword>
<dbReference type="Gene3D" id="2.40.110.10">
    <property type="entry name" value="Butyryl-CoA Dehydrogenase, subunit A, domain 2"/>
    <property type="match status" value="1"/>
</dbReference>
<dbReference type="FunFam" id="2.40.110.10:FF:000001">
    <property type="entry name" value="Acyl-CoA dehydrogenase, mitochondrial"/>
    <property type="match status" value="1"/>
</dbReference>
<dbReference type="KEGG" id="vdi:Vdis_2470"/>
<feature type="domain" description="Acyl-CoA dehydrogenase/oxidase C-terminal" evidence="7">
    <location>
        <begin position="241"/>
        <end position="390"/>
    </location>
</feature>
<keyword evidence="3 6" id="KW-0285">Flavoprotein</keyword>
<dbReference type="SUPFAM" id="SSF47203">
    <property type="entry name" value="Acyl-CoA dehydrogenase C-terminal domain-like"/>
    <property type="match status" value="1"/>
</dbReference>
<evidence type="ECO:0000256" key="5">
    <source>
        <dbReference type="ARBA" id="ARBA00023002"/>
    </source>
</evidence>
<dbReference type="GeneID" id="9753430"/>
<dbReference type="Gene3D" id="1.20.140.10">
    <property type="entry name" value="Butyryl-CoA Dehydrogenase, subunit A, domain 3"/>
    <property type="match status" value="1"/>
</dbReference>
<evidence type="ECO:0000313" key="10">
    <source>
        <dbReference type="EMBL" id="ADN51835.1"/>
    </source>
</evidence>
<comment type="similarity">
    <text evidence="2 6">Belongs to the acyl-CoA dehydrogenase family.</text>
</comment>
<evidence type="ECO:0000256" key="6">
    <source>
        <dbReference type="RuleBase" id="RU362125"/>
    </source>
</evidence>
<dbReference type="Pfam" id="PF02771">
    <property type="entry name" value="Acyl-CoA_dh_N"/>
    <property type="match status" value="1"/>
</dbReference>
<dbReference type="InterPro" id="IPR013786">
    <property type="entry name" value="AcylCoA_DH/ox_N"/>
</dbReference>
<dbReference type="Proteomes" id="UP000006681">
    <property type="component" value="Chromosome"/>
</dbReference>
<evidence type="ECO:0000256" key="4">
    <source>
        <dbReference type="ARBA" id="ARBA00022827"/>
    </source>
</evidence>
<evidence type="ECO:0000313" key="11">
    <source>
        <dbReference type="Proteomes" id="UP000006681"/>
    </source>
</evidence>
<dbReference type="HOGENOM" id="CLU_018204_0_2_2"/>
<accession>E1QRM1</accession>
<dbReference type="InterPro" id="IPR009075">
    <property type="entry name" value="AcylCo_DH/oxidase_C"/>
</dbReference>
<evidence type="ECO:0000259" key="9">
    <source>
        <dbReference type="Pfam" id="PF02771"/>
    </source>
</evidence>
<feature type="domain" description="Acyl-CoA dehydrogenase/oxidase N-terminal" evidence="9">
    <location>
        <begin position="17"/>
        <end position="127"/>
    </location>
</feature>
<dbReference type="STRING" id="572478.Vdis_2470"/>
<evidence type="ECO:0000256" key="1">
    <source>
        <dbReference type="ARBA" id="ARBA00001974"/>
    </source>
</evidence>
<sequence length="409" mass="45525">MVFPLDSLQDYQLIFKPEHEMLRKSIREFLEREVAPHALEFDDKDEVPREILKKLGEQGLWGIGIDESLGGQGGDTVSAVILMEELSRVAPPLAVIRGTNDLFIIPLLLFGNEELKRKYIPPIARGEAFGAHAMTEPCCGSDVAGIQTRAVKKGDRWVISGRKIFISNADIADYIMVFARTSEPQPNRRWFGITAFIVEKGTPGLKIGAKFEKRGLRGSHAMEVILDDVEVSDENRVGEVGMGFIIAMETYDRTRVGVAAQALGMAQAAFEKAFQYSLQRTAFGQYLASFEAIQFSLAEMMAELMTARYLVYLAAHLADQGREEFKYVASLAKFYATETAERIISKAIDIHGGVGVIHETGIERFLRDVKITEIYEGANNIQRLVAFRQLIRTLARKGVVSQDVAKAVT</sequence>
<evidence type="ECO:0000259" key="8">
    <source>
        <dbReference type="Pfam" id="PF02770"/>
    </source>
</evidence>
<dbReference type="InterPro" id="IPR046373">
    <property type="entry name" value="Acyl-CoA_Oxase/DH_mid-dom_sf"/>
</dbReference>
<dbReference type="PROSITE" id="PS00073">
    <property type="entry name" value="ACYL_COA_DH_2"/>
    <property type="match status" value="1"/>
</dbReference>
<dbReference type="InterPro" id="IPR036250">
    <property type="entry name" value="AcylCo_DH-like_C"/>
</dbReference>
<evidence type="ECO:0000256" key="2">
    <source>
        <dbReference type="ARBA" id="ARBA00009347"/>
    </source>
</evidence>
<dbReference type="SUPFAM" id="SSF56645">
    <property type="entry name" value="Acyl-CoA dehydrogenase NM domain-like"/>
    <property type="match status" value="1"/>
</dbReference>
<dbReference type="GO" id="GO:0050660">
    <property type="term" value="F:flavin adenine dinucleotide binding"/>
    <property type="evidence" value="ECO:0007669"/>
    <property type="project" value="InterPro"/>
</dbReference>
<dbReference type="FunFam" id="1.10.540.10:FF:000002">
    <property type="entry name" value="Acyl-CoA dehydrogenase FadE19"/>
    <property type="match status" value="1"/>
</dbReference>
<gene>
    <name evidence="10" type="ordered locus">Vdis_2470</name>
</gene>
<dbReference type="PIRSF" id="PIRSF016578">
    <property type="entry name" value="HsaA"/>
    <property type="match status" value="1"/>
</dbReference>
<evidence type="ECO:0000256" key="3">
    <source>
        <dbReference type="ARBA" id="ARBA00022630"/>
    </source>
</evidence>
<dbReference type="eggNOG" id="arCOG01707">
    <property type="taxonomic scope" value="Archaea"/>
</dbReference>
<dbReference type="OrthoDB" id="275197at2157"/>
<dbReference type="InterPro" id="IPR009100">
    <property type="entry name" value="AcylCoA_DH/oxidase_NM_dom_sf"/>
</dbReference>
<comment type="cofactor">
    <cofactor evidence="1 6">
        <name>FAD</name>
        <dbReference type="ChEBI" id="CHEBI:57692"/>
    </cofactor>
</comment>
<proteinExistence type="inferred from homology"/>
<dbReference type="RefSeq" id="WP_013337560.1">
    <property type="nucleotide sequence ID" value="NC_014537.1"/>
</dbReference>
<dbReference type="FunFam" id="1.20.140.10:FF:000004">
    <property type="entry name" value="Acyl-CoA dehydrogenase FadE25"/>
    <property type="match status" value="1"/>
</dbReference>